<proteinExistence type="predicted"/>
<reference evidence="1" key="1">
    <citation type="journal article" date="2014" name="Front. Microbiol.">
        <title>High frequency of phylogenetically diverse reductive dehalogenase-homologous genes in deep subseafloor sedimentary metagenomes.</title>
        <authorList>
            <person name="Kawai M."/>
            <person name="Futagami T."/>
            <person name="Toyoda A."/>
            <person name="Takaki Y."/>
            <person name="Nishi S."/>
            <person name="Hori S."/>
            <person name="Arai W."/>
            <person name="Tsubouchi T."/>
            <person name="Morono Y."/>
            <person name="Uchiyama I."/>
            <person name="Ito T."/>
            <person name="Fujiyama A."/>
            <person name="Inagaki F."/>
            <person name="Takami H."/>
        </authorList>
    </citation>
    <scope>NUCLEOTIDE SEQUENCE</scope>
    <source>
        <strain evidence="1">Expedition CK06-06</strain>
    </source>
</reference>
<name>X1E1E0_9ZZZZ</name>
<dbReference type="EMBL" id="BARU01003691">
    <property type="protein sequence ID" value="GAH26367.1"/>
    <property type="molecule type" value="Genomic_DNA"/>
</dbReference>
<dbReference type="AlphaFoldDB" id="X1E1E0"/>
<accession>X1E1E0</accession>
<sequence length="101" mass="11792">MSEFKERKAVSEWIKFELETKELDPPVIELRLSPIESITNVDSFDGSGKFKRFSEVVLMKAMGCVAEWDIKQKGKLLPIEDLKIKERVLRRLLGEYKDMET</sequence>
<evidence type="ECO:0000313" key="1">
    <source>
        <dbReference type="EMBL" id="GAH26367.1"/>
    </source>
</evidence>
<comment type="caution">
    <text evidence="1">The sequence shown here is derived from an EMBL/GenBank/DDBJ whole genome shotgun (WGS) entry which is preliminary data.</text>
</comment>
<protein>
    <submittedName>
        <fullName evidence="1">Uncharacterized protein</fullName>
    </submittedName>
</protein>
<organism evidence="1">
    <name type="scientific">marine sediment metagenome</name>
    <dbReference type="NCBI Taxonomy" id="412755"/>
    <lineage>
        <taxon>unclassified sequences</taxon>
        <taxon>metagenomes</taxon>
        <taxon>ecological metagenomes</taxon>
    </lineage>
</organism>
<gene>
    <name evidence="1" type="ORF">S03H2_07835</name>
</gene>